<dbReference type="InterPro" id="IPR044855">
    <property type="entry name" value="CoA-Trfase_III_dom3_sf"/>
</dbReference>
<keyword evidence="1 2" id="KW-0808">Transferase</keyword>
<dbReference type="STRING" id="1499967.U27_00154"/>
<sequence>MQQALQGVKVLDLSRVLAGPFAGQILGDLGAEVIKVEVPDSGDTTRGWGPPYIGGESAYYLCANRNKRSLTLDFRKGRDILERLVKWADVVLLNLRVDSLERQKLTYDDLKAINPKIIYGLITGFGTSGPYAHKSGFDVVAQGMGGIMSLTGEPDGEPMKVGVAIVDVTSALYLIIGILAALHHREQTGEGQMIDVALLDSQVSWLVNVASSYLVTGNRPKRYGNEHATIVPYQVFQVQDGYIIVAAGSEKQWKDFCDLLGKPKWKEDDRYRTNKDRVHNRAELIAKIQEILLTKTSEEWLDAMEHADIPGGPINPLDKVFENPQILHREMLIKLPHPTAGEVKMVGNPIKMNATPVEYRQAPPLLGQHTEEILHELGYALEEIQTLKANKIV</sequence>
<evidence type="ECO:0000256" key="1">
    <source>
        <dbReference type="ARBA" id="ARBA00022679"/>
    </source>
</evidence>
<dbReference type="GO" id="GO:0008410">
    <property type="term" value="F:CoA-transferase activity"/>
    <property type="evidence" value="ECO:0007669"/>
    <property type="project" value="TreeGrafter"/>
</dbReference>
<protein>
    <submittedName>
        <fullName evidence="2">Formyl-CoA transferase</fullName>
    </submittedName>
</protein>
<reference evidence="2" key="1">
    <citation type="journal article" date="2015" name="PeerJ">
        <title>First genomic representation of candidate bacterial phylum KSB3 points to enhanced environmental sensing as a trigger of wastewater bulking.</title>
        <authorList>
            <person name="Sekiguchi Y."/>
            <person name="Ohashi A."/>
            <person name="Parks D.H."/>
            <person name="Yamauchi T."/>
            <person name="Tyson G.W."/>
            <person name="Hugenholtz P."/>
        </authorList>
    </citation>
    <scope>NUCLEOTIDE SEQUENCE [LARGE SCALE GENOMIC DNA]</scope>
</reference>
<dbReference type="Gene3D" id="3.40.50.10540">
    <property type="entry name" value="Crotonobetainyl-coa:carnitine coa-transferase, domain 1"/>
    <property type="match status" value="1"/>
</dbReference>
<evidence type="ECO:0000313" key="3">
    <source>
        <dbReference type="Proteomes" id="UP000030661"/>
    </source>
</evidence>
<dbReference type="HOGENOM" id="CLU_033975_0_0_0"/>
<organism evidence="2">
    <name type="scientific">Vecturithrix granuli</name>
    <dbReference type="NCBI Taxonomy" id="1499967"/>
    <lineage>
        <taxon>Bacteria</taxon>
        <taxon>Candidatus Moduliflexota</taxon>
        <taxon>Candidatus Vecturitrichia</taxon>
        <taxon>Candidatus Vecturitrichales</taxon>
        <taxon>Candidatus Vecturitrichaceae</taxon>
        <taxon>Candidatus Vecturithrix</taxon>
    </lineage>
</organism>
<dbReference type="Proteomes" id="UP000030661">
    <property type="component" value="Unassembled WGS sequence"/>
</dbReference>
<keyword evidence="3" id="KW-1185">Reference proteome</keyword>
<dbReference type="PANTHER" id="PTHR48207:SF3">
    <property type="entry name" value="SUCCINATE--HYDROXYMETHYLGLUTARATE COA-TRANSFERASE"/>
    <property type="match status" value="1"/>
</dbReference>
<accession>A0A081C6Q8</accession>
<gene>
    <name evidence="2" type="ORF">U27_00154</name>
</gene>
<proteinExistence type="predicted"/>
<dbReference type="PANTHER" id="PTHR48207">
    <property type="entry name" value="SUCCINATE--HYDROXYMETHYLGLUTARATE COA-TRANSFERASE"/>
    <property type="match status" value="1"/>
</dbReference>
<dbReference type="AlphaFoldDB" id="A0A081C6Q8"/>
<dbReference type="eggNOG" id="COG1804">
    <property type="taxonomic scope" value="Bacteria"/>
</dbReference>
<dbReference type="InterPro" id="IPR003673">
    <property type="entry name" value="CoA-Trfase_fam_III"/>
</dbReference>
<dbReference type="InterPro" id="IPR023606">
    <property type="entry name" value="CoA-Trfase_III_dom_1_sf"/>
</dbReference>
<name>A0A081C6Q8_VECG1</name>
<dbReference type="EMBL" id="DF820472">
    <property type="protein sequence ID" value="GAK60263.1"/>
    <property type="molecule type" value="Genomic_DNA"/>
</dbReference>
<dbReference type="Gene3D" id="3.30.1540.10">
    <property type="entry name" value="formyl-coa transferase, domain 3"/>
    <property type="match status" value="1"/>
</dbReference>
<evidence type="ECO:0000313" key="2">
    <source>
        <dbReference type="EMBL" id="GAK60263.1"/>
    </source>
</evidence>
<dbReference type="Pfam" id="PF02515">
    <property type="entry name" value="CoA_transf_3"/>
    <property type="match status" value="1"/>
</dbReference>
<dbReference type="InterPro" id="IPR050483">
    <property type="entry name" value="CoA-transferase_III_domain"/>
</dbReference>
<dbReference type="SUPFAM" id="SSF89796">
    <property type="entry name" value="CoA-transferase family III (CaiB/BaiF)"/>
    <property type="match status" value="1"/>
</dbReference>